<name>A0ABT0UAH6_9BACT</name>
<protein>
    <submittedName>
        <fullName evidence="2">Mu-like prophage major head subunit gpT family protein</fullName>
    </submittedName>
</protein>
<organism evidence="2 3">
    <name type="scientific">Aporhodopirellula aestuarii</name>
    <dbReference type="NCBI Taxonomy" id="2950107"/>
    <lineage>
        <taxon>Bacteria</taxon>
        <taxon>Pseudomonadati</taxon>
        <taxon>Planctomycetota</taxon>
        <taxon>Planctomycetia</taxon>
        <taxon>Pirellulales</taxon>
        <taxon>Pirellulaceae</taxon>
        <taxon>Aporhodopirellula</taxon>
    </lineage>
</organism>
<dbReference type="Proteomes" id="UP001202961">
    <property type="component" value="Unassembled WGS sequence"/>
</dbReference>
<evidence type="ECO:0000259" key="1">
    <source>
        <dbReference type="Pfam" id="PF10124"/>
    </source>
</evidence>
<comment type="caution">
    <text evidence="2">The sequence shown here is derived from an EMBL/GenBank/DDBJ whole genome shotgun (WGS) entry which is preliminary data.</text>
</comment>
<evidence type="ECO:0000313" key="2">
    <source>
        <dbReference type="EMBL" id="MCM2373908.1"/>
    </source>
</evidence>
<feature type="domain" description="Bacteriophage Mu GpT" evidence="1">
    <location>
        <begin position="14"/>
        <end position="152"/>
    </location>
</feature>
<keyword evidence="3" id="KW-1185">Reference proteome</keyword>
<dbReference type="InterPro" id="IPR018774">
    <property type="entry name" value="Phage_Mu_GpT"/>
</dbReference>
<dbReference type="EMBL" id="JAMQBK010000073">
    <property type="protein sequence ID" value="MCM2373908.1"/>
    <property type="molecule type" value="Genomic_DNA"/>
</dbReference>
<dbReference type="RefSeq" id="WP_250931786.1">
    <property type="nucleotide sequence ID" value="NZ_JAMQBK010000073.1"/>
</dbReference>
<reference evidence="2 3" key="1">
    <citation type="journal article" date="2022" name="Syst. Appl. Microbiol.">
        <title>Rhodopirellula aestuarii sp. nov., a novel member of the genus Rhodopirellula isolated from brackish sediments collected in the Tagus River estuary, Portugal.</title>
        <authorList>
            <person name="Vitorino I.R."/>
            <person name="Klimek D."/>
            <person name="Calusinska M."/>
            <person name="Lobo-da-Cunha A."/>
            <person name="Vasconcelos V."/>
            <person name="Lage O.M."/>
        </authorList>
    </citation>
    <scope>NUCLEOTIDE SEQUENCE [LARGE SCALE GENOMIC DNA]</scope>
    <source>
        <strain evidence="2 3">ICT_H3.1</strain>
    </source>
</reference>
<proteinExistence type="predicted"/>
<accession>A0ABT0UAH6</accession>
<dbReference type="Pfam" id="PF10124">
    <property type="entry name" value="Mu-like_gpT"/>
    <property type="match status" value="1"/>
</dbReference>
<evidence type="ECO:0000313" key="3">
    <source>
        <dbReference type="Proteomes" id="UP001202961"/>
    </source>
</evidence>
<gene>
    <name evidence="2" type="ORF">NB063_25105</name>
</gene>
<sequence>MAIVQNALYANVAQKVRHRVETQLENFTDIVPDLCMTVPSDTDIEEYDWMGAMPTVVEWLGDQTFSQIRSAGHTLRNRDWVNGIRLPKKKIDDGKTGYFDNLADRLAGTFRKHPSGLLLDMMAELETIECFDGQPFFDTDHEFGDSGLQSNLVTVEIADVDNPTLTEIREAVHAVLKNMLTYRNDRGELYTFPTAQPFEGVTIYCSLDDWELFNEAFTSALKITVEGSVNGVTNNYTLVNPTIVPLIGQSSGYFDVYRSEGDAKPFVFQDRQKVRIGDKFVTDVLEKDIVIGGNARYAIGPMLWWLATRCKWAQEA</sequence>